<dbReference type="InterPro" id="IPR019775">
    <property type="entry name" value="WD40_repeat_CS"/>
</dbReference>
<gene>
    <name evidence="7" type="ORF">ANIA_08468</name>
</gene>
<feature type="chain" id="PRO_5010277645" evidence="4">
    <location>
        <begin position="22"/>
        <end position="1364"/>
    </location>
</feature>
<dbReference type="Pfam" id="PF17111">
    <property type="entry name" value="PigL_N"/>
    <property type="match status" value="1"/>
</dbReference>
<dbReference type="InterPro" id="IPR011047">
    <property type="entry name" value="Quinoprotein_ADH-like_sf"/>
</dbReference>
<keyword evidence="4" id="KW-0732">Signal</keyword>
<dbReference type="OrthoDB" id="1577640at2759"/>
<feature type="repeat" description="WD" evidence="3">
    <location>
        <begin position="914"/>
        <end position="955"/>
    </location>
</feature>
<dbReference type="EMBL" id="BN001305">
    <property type="protein sequence ID" value="CBF80614.1"/>
    <property type="molecule type" value="Genomic_DNA"/>
</dbReference>
<sequence>MDPLSCAASVTAVIQLAGALADVCGEYIKKVTNAQKEINYLNEEITRLMRILESLNGMLQGPDREKLAALHKISDDVGTCKVVLENLGKKVNPENTQNSFRWQGFQDWKWPLQSQEIDDAIGQLKRYTSLFVAALQIDHVGFTDPVEQNFDLHDLKIVEEAIHDSFENKNEECFPETRTELLRQVGNWAESSHGKCIYWLTGEAGTGKSTISRTVARQLKERKLFAASFYFRRNEEGRNNMKSLFLAFAQQLANAVPDLGLEIERTVKDDPYISGKAPAEQFRKLILQPLMTMDLEPVITLVAVIDALDECRSDAENDDHDIRVLLRLIPQVQESESVRLRFFMTSRPELPVRLGFKAVENSLQNMDLHSIPSSETTRDVSIFLEHSLTQIRGTHGLPADWPGEEAINDLLARTLPLFISAATMCRFISSTYDPQDRLQKVLNDKTSYVSEMARTYLPVLNQVLAGQNEWEAARLNQSFKDIVGPLIALATPLPVNALSQLLALKSSITSNHVKSLLNCLHSVLIIPDNPELPVRPRHLSFRDFLFDSTTKDNKQSEKFWIDEKAIHQKLSDQCLRVMESKLKKNICMLSDDTLQRSEIDSNSVNEHLPVELQYACRYWTQHMMQSWNPAGAVEKACSFLKKYFLHWMEVMSILGVMPEVIRAICRLQSGIQDDKDSELSKFLYDARRFVLNNRHLAETAPLQLYSSGLMFSPEGSITRRIFNYNLSGWSQLPKVEQTWSAEQQTLENHLGPVESVVFSPDGKQLVSGSYDDTVKIWDPATGELLQTLDGHSGTVESLAFSPDGKLLASGSYDNTIDLWDSATGELLQTFEGHPHSIWSVAFAPDGKELASASDDSTIKIWDLATGELQQTLDSHSQSVRSVAFSPDGKLLASSSLDSTIKVWNPATGELQQSLEGRSGWVKSVAFSPDGKKLASGSEKNTVKLWNPATGELLQTLEGHSQSVRSVAFSPDGKQLASSSSDTTIKLWNSTTGELQQTFKGHDLWIRAVAFSPDGKHLVSGSDDNTIKLWDLATSELQQSLEDHSRSVHAVAFSPDDKQLASSSLDSTIKLWDSATGELQRTLEGHSQGVRSVTFSPDGKLLASNSYDGTIKLWNPLTGELQQTLTGRSDWVDSVAFSPDGKQLASGYYDSTIKLWDSATGELLQTLEGHSDRIQSVVFSPDGKLLASGSYDQTAKLWDPATGELLQIFEGHSKWVESVAFSPDGKLLASSSYGETIKLWDPVTGELLQTLNDPDESAGSVAFSPDGNRLASVDIFDTKIWDPATGELLQALKGHSKWVWSRTGAGISIFLDQWLCLQEKRILWLPQSYQPFCISVNDGVLVLGHSSGRVSFIQGPRFLIESEET</sequence>
<dbReference type="RefSeq" id="XP_681737.1">
    <property type="nucleotide sequence ID" value="XM_676645.1"/>
</dbReference>
<dbReference type="InterPro" id="IPR027417">
    <property type="entry name" value="P-loop_NTPase"/>
</dbReference>
<evidence type="ECO:0000256" key="4">
    <source>
        <dbReference type="SAM" id="SignalP"/>
    </source>
</evidence>
<evidence type="ECO:0000256" key="1">
    <source>
        <dbReference type="ARBA" id="ARBA00022574"/>
    </source>
</evidence>
<dbReference type="STRING" id="227321.Q5ATB2"/>
<accession>C8VEI0</accession>
<feature type="domain" description="Nephrocystin 3-like N-terminal" evidence="6">
    <location>
        <begin position="184"/>
        <end position="347"/>
    </location>
</feature>
<dbReference type="Pfam" id="PF00400">
    <property type="entry name" value="WD40"/>
    <property type="match status" value="7"/>
</dbReference>
<feature type="repeat" description="WD" evidence="3">
    <location>
        <begin position="1166"/>
        <end position="1207"/>
    </location>
</feature>
<feature type="repeat" description="WD" evidence="3">
    <location>
        <begin position="1040"/>
        <end position="1081"/>
    </location>
</feature>
<evidence type="ECO:0000313" key="7">
    <source>
        <dbReference type="EMBL" id="CBF80614.1"/>
    </source>
</evidence>
<dbReference type="InterPro" id="IPR001680">
    <property type="entry name" value="WD40_rpt"/>
</dbReference>
<keyword evidence="8" id="KW-1185">Reference proteome</keyword>
<feature type="domain" description="Azaphilone pigments biosynthesis cluster protein L N-terminal" evidence="5">
    <location>
        <begin position="1"/>
        <end position="135"/>
    </location>
</feature>
<feature type="repeat" description="WD" evidence="3">
    <location>
        <begin position="998"/>
        <end position="1039"/>
    </location>
</feature>
<feature type="repeat" description="WD" evidence="3">
    <location>
        <begin position="1124"/>
        <end position="1165"/>
    </location>
</feature>
<feature type="signal peptide" evidence="4">
    <location>
        <begin position="1"/>
        <end position="21"/>
    </location>
</feature>
<dbReference type="PROSITE" id="PS00678">
    <property type="entry name" value="WD_REPEATS_1"/>
    <property type="match status" value="3"/>
</dbReference>
<dbReference type="InterPro" id="IPR015943">
    <property type="entry name" value="WD40/YVTN_repeat-like_dom_sf"/>
</dbReference>
<dbReference type="SUPFAM" id="SSF50978">
    <property type="entry name" value="WD40 repeat-like"/>
    <property type="match status" value="1"/>
</dbReference>
<dbReference type="SUPFAM" id="SSF50998">
    <property type="entry name" value="Quinoprotein alcohol dehydrogenase-like"/>
    <property type="match status" value="1"/>
</dbReference>
<dbReference type="GeneID" id="2868693"/>
<feature type="repeat" description="WD" evidence="3">
    <location>
        <begin position="1208"/>
        <end position="1249"/>
    </location>
</feature>
<evidence type="ECO:0000313" key="8">
    <source>
        <dbReference type="Proteomes" id="UP000000560"/>
    </source>
</evidence>
<dbReference type="Pfam" id="PF24883">
    <property type="entry name" value="NPHP3_N"/>
    <property type="match status" value="1"/>
</dbReference>
<evidence type="ECO:0000256" key="2">
    <source>
        <dbReference type="ARBA" id="ARBA00022737"/>
    </source>
</evidence>
<keyword evidence="2" id="KW-0677">Repeat</keyword>
<dbReference type="InterPro" id="IPR020472">
    <property type="entry name" value="WD40_PAC1"/>
</dbReference>
<dbReference type="Gene3D" id="3.40.50.300">
    <property type="entry name" value="P-loop containing nucleotide triphosphate hydrolases"/>
    <property type="match status" value="1"/>
</dbReference>
<dbReference type="CDD" id="cd00200">
    <property type="entry name" value="WD40"/>
    <property type="match status" value="2"/>
</dbReference>
<dbReference type="VEuPathDB" id="FungiDB:AN8468"/>
<dbReference type="HOGENOM" id="CLU_000288_6_3_1"/>
<reference evidence="8" key="1">
    <citation type="journal article" date="2005" name="Nature">
        <title>Sequencing of Aspergillus nidulans and comparative analysis with A. fumigatus and A. oryzae.</title>
        <authorList>
            <person name="Galagan J.E."/>
            <person name="Calvo S.E."/>
            <person name="Cuomo C."/>
            <person name="Ma L.J."/>
            <person name="Wortman J.R."/>
            <person name="Batzoglou S."/>
            <person name="Lee S.I."/>
            <person name="Basturkmen M."/>
            <person name="Spevak C.C."/>
            <person name="Clutterbuck J."/>
            <person name="Kapitonov V."/>
            <person name="Jurka J."/>
            <person name="Scazzocchio C."/>
            <person name="Farman M."/>
            <person name="Butler J."/>
            <person name="Purcell S."/>
            <person name="Harris S."/>
            <person name="Braus G.H."/>
            <person name="Draht O."/>
            <person name="Busch S."/>
            <person name="D'Enfert C."/>
            <person name="Bouchier C."/>
            <person name="Goldman G.H."/>
            <person name="Bell-Pedersen D."/>
            <person name="Griffiths-Jones S."/>
            <person name="Doonan J.H."/>
            <person name="Yu J."/>
            <person name="Vienken K."/>
            <person name="Pain A."/>
            <person name="Freitag M."/>
            <person name="Selker E.U."/>
            <person name="Archer D.B."/>
            <person name="Penalva M.A."/>
            <person name="Oakley B.R."/>
            <person name="Momany M."/>
            <person name="Tanaka T."/>
            <person name="Kumagai T."/>
            <person name="Asai K."/>
            <person name="Machida M."/>
            <person name="Nierman W.C."/>
            <person name="Denning D.W."/>
            <person name="Caddick M."/>
            <person name="Hynes M."/>
            <person name="Paoletti M."/>
            <person name="Fischer R."/>
            <person name="Miller B."/>
            <person name="Dyer P."/>
            <person name="Sachs M.S."/>
            <person name="Osmani S.A."/>
            <person name="Birren B.W."/>
        </authorList>
    </citation>
    <scope>NUCLEOTIDE SEQUENCE [LARGE SCALE GENOMIC DNA]</scope>
    <source>
        <strain evidence="8">FGSC A4 / ATCC 38163 / CBS 112.46 / NRRL 194 / M139</strain>
    </source>
</reference>
<dbReference type="KEGG" id="ani:ANIA_08468"/>
<dbReference type="PANTHER" id="PTHR19848:SF8">
    <property type="entry name" value="F-BOX AND WD REPEAT DOMAIN CONTAINING 7"/>
    <property type="match status" value="1"/>
</dbReference>
<keyword evidence="1 3" id="KW-0853">WD repeat</keyword>
<dbReference type="InterPro" id="IPR056884">
    <property type="entry name" value="NPHP3-like_N"/>
</dbReference>
<dbReference type="PROSITE" id="PS50082">
    <property type="entry name" value="WD_REPEATS_2"/>
    <property type="match status" value="12"/>
</dbReference>
<name>Q5ATB2_EMENI</name>
<dbReference type="OMA" id="RIWINEQ"/>
<dbReference type="PANTHER" id="PTHR19848">
    <property type="entry name" value="WD40 REPEAT PROTEIN"/>
    <property type="match status" value="1"/>
</dbReference>
<dbReference type="FunFam" id="2.130.10.10:FF:000228">
    <property type="entry name" value="COMPASS-like H3K4 histone methylase component WDR5A"/>
    <property type="match status" value="1"/>
</dbReference>
<dbReference type="InterPro" id="IPR031348">
    <property type="entry name" value="PigL_N"/>
</dbReference>
<evidence type="ECO:0000259" key="6">
    <source>
        <dbReference type="Pfam" id="PF24883"/>
    </source>
</evidence>
<feature type="repeat" description="WD" evidence="3">
    <location>
        <begin position="956"/>
        <end position="997"/>
    </location>
</feature>
<dbReference type="eggNOG" id="KOG4155">
    <property type="taxonomic scope" value="Eukaryota"/>
</dbReference>
<dbReference type="PRINTS" id="PR00320">
    <property type="entry name" value="GPROTEINBRPT"/>
</dbReference>
<dbReference type="SMART" id="SM00320">
    <property type="entry name" value="WD40"/>
    <property type="match status" value="13"/>
</dbReference>
<dbReference type="Pfam" id="PF25173">
    <property type="entry name" value="Beta-prop_WDR3_1st"/>
    <property type="match status" value="1"/>
</dbReference>
<dbReference type="GO" id="GO:0035097">
    <property type="term" value="C:histone methyltransferase complex"/>
    <property type="evidence" value="ECO:0007669"/>
    <property type="project" value="UniProtKB-ARBA"/>
</dbReference>
<dbReference type="PROSITE" id="PS50294">
    <property type="entry name" value="WD_REPEATS_REGION"/>
    <property type="match status" value="12"/>
</dbReference>
<dbReference type="Proteomes" id="UP000000560">
    <property type="component" value="Chromosome V"/>
</dbReference>
<dbReference type="InParanoid" id="Q5ATB2"/>
<protein>
    <submittedName>
        <fullName evidence="7">NACHT and WD40 domain protein (AFU_orthologue AFUA_7G08500)</fullName>
    </submittedName>
</protein>
<feature type="repeat" description="WD" evidence="3">
    <location>
        <begin position="1082"/>
        <end position="1123"/>
    </location>
</feature>
<feature type="repeat" description="WD" evidence="3">
    <location>
        <begin position="746"/>
        <end position="787"/>
    </location>
</feature>
<dbReference type="InterPro" id="IPR036322">
    <property type="entry name" value="WD40_repeat_dom_sf"/>
</dbReference>
<feature type="repeat" description="WD" evidence="3">
    <location>
        <begin position="788"/>
        <end position="829"/>
    </location>
</feature>
<dbReference type="Gene3D" id="2.130.10.10">
    <property type="entry name" value="YVTN repeat-like/Quinoprotein amine dehydrogenase"/>
    <property type="match status" value="4"/>
</dbReference>
<proteinExistence type="predicted"/>
<reference evidence="8" key="2">
    <citation type="journal article" date="2009" name="Fungal Genet. Biol.">
        <title>The 2008 update of the Aspergillus nidulans genome annotation: a community effort.</title>
        <authorList>
            <person name="Wortman J.R."/>
            <person name="Gilsenan J.M."/>
            <person name="Joardar V."/>
            <person name="Deegan J."/>
            <person name="Clutterbuck J."/>
            <person name="Andersen M.R."/>
            <person name="Archer D."/>
            <person name="Bencina M."/>
            <person name="Braus G."/>
            <person name="Coutinho P."/>
            <person name="von Dohren H."/>
            <person name="Doonan J."/>
            <person name="Driessen A.J."/>
            <person name="Durek P."/>
            <person name="Espeso E."/>
            <person name="Fekete E."/>
            <person name="Flipphi M."/>
            <person name="Estrada C.G."/>
            <person name="Geysens S."/>
            <person name="Goldman G."/>
            <person name="de Groot P.W."/>
            <person name="Hansen K."/>
            <person name="Harris S.D."/>
            <person name="Heinekamp T."/>
            <person name="Helmstaedt K."/>
            <person name="Henrissat B."/>
            <person name="Hofmann G."/>
            <person name="Homan T."/>
            <person name="Horio T."/>
            <person name="Horiuchi H."/>
            <person name="James S."/>
            <person name="Jones M."/>
            <person name="Karaffa L."/>
            <person name="Karanyi Z."/>
            <person name="Kato M."/>
            <person name="Keller N."/>
            <person name="Kelly D.E."/>
            <person name="Kiel J.A."/>
            <person name="Kim J.M."/>
            <person name="van der Klei I.J."/>
            <person name="Klis F.M."/>
            <person name="Kovalchuk A."/>
            <person name="Krasevec N."/>
            <person name="Kubicek C.P."/>
            <person name="Liu B."/>
            <person name="Maccabe A."/>
            <person name="Meyer V."/>
            <person name="Mirabito P."/>
            <person name="Miskei M."/>
            <person name="Mos M."/>
            <person name="Mullins J."/>
            <person name="Nelson D.R."/>
            <person name="Nielsen J."/>
            <person name="Oakley B.R."/>
            <person name="Osmani S.A."/>
            <person name="Pakula T."/>
            <person name="Paszewski A."/>
            <person name="Paulsen I."/>
            <person name="Pilsyk S."/>
            <person name="Pocsi I."/>
            <person name="Punt P.J."/>
            <person name="Ram A.F."/>
            <person name="Ren Q."/>
            <person name="Robellet X."/>
            <person name="Robson G."/>
            <person name="Seiboth B."/>
            <person name="van Solingen P."/>
            <person name="Specht T."/>
            <person name="Sun J."/>
            <person name="Taheri-Talesh N."/>
            <person name="Takeshita N."/>
            <person name="Ussery D."/>
            <person name="vanKuyk P.A."/>
            <person name="Visser H."/>
            <person name="van de Vondervoort P.J."/>
            <person name="de Vries R.P."/>
            <person name="Walton J."/>
            <person name="Xiang X."/>
            <person name="Xiong Y."/>
            <person name="Zeng A.P."/>
            <person name="Brandt B.W."/>
            <person name="Cornell M.J."/>
            <person name="van den Hondel C.A."/>
            <person name="Visser J."/>
            <person name="Oliver S.G."/>
            <person name="Turner G."/>
        </authorList>
    </citation>
    <scope>GENOME REANNOTATION</scope>
    <source>
        <strain evidence="8">FGSC A4 / ATCC 38163 / CBS 112.46 / NRRL 194 / M139</strain>
    </source>
</reference>
<accession>Q5ATB2</accession>
<evidence type="ECO:0000256" key="3">
    <source>
        <dbReference type="PROSITE-ProRule" id="PRU00221"/>
    </source>
</evidence>
<organism evidence="7 8">
    <name type="scientific">Emericella nidulans (strain FGSC A4 / ATCC 38163 / CBS 112.46 / NRRL 194 / M139)</name>
    <name type="common">Aspergillus nidulans</name>
    <dbReference type="NCBI Taxonomy" id="227321"/>
    <lineage>
        <taxon>Eukaryota</taxon>
        <taxon>Fungi</taxon>
        <taxon>Dikarya</taxon>
        <taxon>Ascomycota</taxon>
        <taxon>Pezizomycotina</taxon>
        <taxon>Eurotiomycetes</taxon>
        <taxon>Eurotiomycetidae</taxon>
        <taxon>Eurotiales</taxon>
        <taxon>Aspergillaceae</taxon>
        <taxon>Aspergillus</taxon>
        <taxon>Aspergillus subgen. Nidulantes</taxon>
    </lineage>
</organism>
<dbReference type="SUPFAM" id="SSF52540">
    <property type="entry name" value="P-loop containing nucleoside triphosphate hydrolases"/>
    <property type="match status" value="1"/>
</dbReference>
<evidence type="ECO:0000259" key="5">
    <source>
        <dbReference type="Pfam" id="PF17111"/>
    </source>
</evidence>
<feature type="repeat" description="WD" evidence="3">
    <location>
        <begin position="872"/>
        <end position="913"/>
    </location>
</feature>
<feature type="repeat" description="WD" evidence="3">
    <location>
        <begin position="830"/>
        <end position="871"/>
    </location>
</feature>